<feature type="compositionally biased region" description="Polar residues" evidence="1">
    <location>
        <begin position="12"/>
        <end position="21"/>
    </location>
</feature>
<dbReference type="SUPFAM" id="SSF53182">
    <property type="entry name" value="Pyrrolidone carboxyl peptidase (pyroglutamate aminopeptidase)"/>
    <property type="match status" value="1"/>
</dbReference>
<sequence length="501" mass="53996">MAYEERRLDTPLPNTGANVTTNDTTPIATRILQATGFDTFGPAFATALCGANGRTEVTSYDQALAMVKSKGTELWRAAVDRVQGRRAQPAGSTYPRSDDRMLYWARVQMTKALRQWKPSFALTDVQKEELQWQLERHSRGQLDINLPEGNAPGGAKYRRMIMSGFDTFTLGVPGTPNTGLRNGNPSGATALEMDGREFTLSDGSILHVESYILPVSYDPFNLGMQEDTIGPYFRPGPKRVDASITISQGSANVFNIEAFNGRFHGPSAGNDGKIYCPAGNERLPSTVLPIGTISGTAGVDPITLPNSGCDVYPPVRWLGYQSANPWMKDFPPQFSNGTLPVPAMVTGSSRSGVIRPPGATSQGTEGFDVTWHTNYTYFPDCTQPATVSVPSNGVMNSMPDLATVAPPPATSCARQGGGGDYLSNESAYRNTVLRDVFALDIPAGHIHVPVMTNFFGGTTATGGGTRNDNAITDARFEAYRTAIVQQTKNLLVIIGNSLTFR</sequence>
<gene>
    <name evidence="2" type="ORF">HQN59_02130</name>
</gene>
<proteinExistence type="predicted"/>
<dbReference type="Gene3D" id="3.40.630.20">
    <property type="entry name" value="Peptidase C15, pyroglutamyl peptidase I-like"/>
    <property type="match status" value="1"/>
</dbReference>
<accession>A0A7Y6TV14</accession>
<evidence type="ECO:0000313" key="3">
    <source>
        <dbReference type="Proteomes" id="UP000529637"/>
    </source>
</evidence>
<dbReference type="Proteomes" id="UP000529637">
    <property type="component" value="Unassembled WGS sequence"/>
</dbReference>
<dbReference type="AlphaFoldDB" id="A0A7Y6TV14"/>
<evidence type="ECO:0000256" key="1">
    <source>
        <dbReference type="SAM" id="MobiDB-lite"/>
    </source>
</evidence>
<reference evidence="2 3" key="1">
    <citation type="submission" date="2020-06" db="EMBL/GenBank/DDBJ databases">
        <title>Schlegella sp. ID0723 isolated from air conditioner.</title>
        <authorList>
            <person name="Kim D.Y."/>
            <person name="Kim D.-U."/>
        </authorList>
    </citation>
    <scope>NUCLEOTIDE SEQUENCE [LARGE SCALE GENOMIC DNA]</scope>
    <source>
        <strain evidence="2 3">ID0723</strain>
    </source>
</reference>
<organism evidence="2 3">
    <name type="scientific">Piscinibacter koreensis</name>
    <dbReference type="NCBI Taxonomy" id="2742824"/>
    <lineage>
        <taxon>Bacteria</taxon>
        <taxon>Pseudomonadati</taxon>
        <taxon>Pseudomonadota</taxon>
        <taxon>Betaproteobacteria</taxon>
        <taxon>Burkholderiales</taxon>
        <taxon>Sphaerotilaceae</taxon>
        <taxon>Piscinibacter</taxon>
    </lineage>
</organism>
<comment type="caution">
    <text evidence="2">The sequence shown here is derived from an EMBL/GenBank/DDBJ whole genome shotgun (WGS) entry which is preliminary data.</text>
</comment>
<protein>
    <submittedName>
        <fullName evidence="2">Uncharacterized protein</fullName>
    </submittedName>
</protein>
<feature type="region of interest" description="Disordered" evidence="1">
    <location>
        <begin position="1"/>
        <end position="21"/>
    </location>
</feature>
<dbReference type="InterPro" id="IPR036440">
    <property type="entry name" value="Peptidase_C15-like_sf"/>
</dbReference>
<keyword evidence="3" id="KW-1185">Reference proteome</keyword>
<evidence type="ECO:0000313" key="2">
    <source>
        <dbReference type="EMBL" id="NUZ04548.1"/>
    </source>
</evidence>
<name>A0A7Y6TV14_9BURK</name>
<dbReference type="EMBL" id="JABWMJ010000001">
    <property type="protein sequence ID" value="NUZ04548.1"/>
    <property type="molecule type" value="Genomic_DNA"/>
</dbReference>